<evidence type="ECO:0000256" key="4">
    <source>
        <dbReference type="ARBA" id="ARBA00022679"/>
    </source>
</evidence>
<keyword evidence="6 11" id="KW-0547">Nucleotide-binding</keyword>
<keyword evidence="8 11" id="KW-0067">ATP-binding</keyword>
<evidence type="ECO:0000256" key="6">
    <source>
        <dbReference type="ARBA" id="ARBA00022741"/>
    </source>
</evidence>
<evidence type="ECO:0000256" key="11">
    <source>
        <dbReference type="HAMAP-Rule" id="MF_00165"/>
    </source>
</evidence>
<evidence type="ECO:0000259" key="12">
    <source>
        <dbReference type="Pfam" id="PF02223"/>
    </source>
</evidence>
<dbReference type="AlphaFoldDB" id="A0A1F5ZR46"/>
<dbReference type="GO" id="GO:0004798">
    <property type="term" value="F:dTMP kinase activity"/>
    <property type="evidence" value="ECO:0007669"/>
    <property type="project" value="UniProtKB-UniRule"/>
</dbReference>
<dbReference type="Proteomes" id="UP000177383">
    <property type="component" value="Unassembled WGS sequence"/>
</dbReference>
<evidence type="ECO:0000256" key="8">
    <source>
        <dbReference type="ARBA" id="ARBA00022840"/>
    </source>
</evidence>
<evidence type="ECO:0000256" key="3">
    <source>
        <dbReference type="ARBA" id="ARBA00017144"/>
    </source>
</evidence>
<comment type="similarity">
    <text evidence="1 11">Belongs to the thymidylate kinase family.</text>
</comment>
<dbReference type="GO" id="GO:0006235">
    <property type="term" value="P:dTTP biosynthetic process"/>
    <property type="evidence" value="ECO:0007669"/>
    <property type="project" value="UniProtKB-UniRule"/>
</dbReference>
<dbReference type="NCBIfam" id="TIGR00041">
    <property type="entry name" value="DTMP_kinase"/>
    <property type="match status" value="1"/>
</dbReference>
<reference evidence="13 14" key="1">
    <citation type="journal article" date="2016" name="Nat. Commun.">
        <title>Thousands of microbial genomes shed light on interconnected biogeochemical processes in an aquifer system.</title>
        <authorList>
            <person name="Anantharaman K."/>
            <person name="Brown C.T."/>
            <person name="Hug L.A."/>
            <person name="Sharon I."/>
            <person name="Castelle C.J."/>
            <person name="Probst A.J."/>
            <person name="Thomas B.C."/>
            <person name="Singh A."/>
            <person name="Wilkins M.J."/>
            <person name="Karaoz U."/>
            <person name="Brodie E.L."/>
            <person name="Williams K.H."/>
            <person name="Hubbard S.S."/>
            <person name="Banfield J.F."/>
        </authorList>
    </citation>
    <scope>NUCLEOTIDE SEQUENCE [LARGE SCALE GENOMIC DNA]</scope>
</reference>
<keyword evidence="7 11" id="KW-0418">Kinase</keyword>
<evidence type="ECO:0000313" key="14">
    <source>
        <dbReference type="Proteomes" id="UP000177383"/>
    </source>
</evidence>
<evidence type="ECO:0000256" key="9">
    <source>
        <dbReference type="ARBA" id="ARBA00048743"/>
    </source>
</evidence>
<accession>A0A1F5ZR46</accession>
<dbReference type="GO" id="GO:0005829">
    <property type="term" value="C:cytosol"/>
    <property type="evidence" value="ECO:0007669"/>
    <property type="project" value="TreeGrafter"/>
</dbReference>
<protein>
    <recommendedName>
        <fullName evidence="3 11">Thymidylate kinase</fullName>
        <ecNumber evidence="2 11">2.7.4.9</ecNumber>
    </recommendedName>
    <alternativeName>
        <fullName evidence="11">dTMP kinase</fullName>
    </alternativeName>
</protein>
<dbReference type="GO" id="GO:0005524">
    <property type="term" value="F:ATP binding"/>
    <property type="evidence" value="ECO:0007669"/>
    <property type="project" value="UniProtKB-UniRule"/>
</dbReference>
<dbReference type="PANTHER" id="PTHR10344:SF4">
    <property type="entry name" value="UMP-CMP KINASE 2, MITOCHONDRIAL"/>
    <property type="match status" value="1"/>
</dbReference>
<organism evidence="13 14">
    <name type="scientific">Candidatus Gottesmanbacteria bacterium RIFCSPHIGHO2_01_FULL_39_10</name>
    <dbReference type="NCBI Taxonomy" id="1798375"/>
    <lineage>
        <taxon>Bacteria</taxon>
        <taxon>Candidatus Gottesmaniibacteriota</taxon>
    </lineage>
</organism>
<proteinExistence type="inferred from homology"/>
<dbReference type="InterPro" id="IPR018094">
    <property type="entry name" value="Thymidylate_kinase"/>
</dbReference>
<evidence type="ECO:0000256" key="5">
    <source>
        <dbReference type="ARBA" id="ARBA00022727"/>
    </source>
</evidence>
<dbReference type="PANTHER" id="PTHR10344">
    <property type="entry name" value="THYMIDYLATE KINASE"/>
    <property type="match status" value="1"/>
</dbReference>
<dbReference type="CDD" id="cd01672">
    <property type="entry name" value="TMPK"/>
    <property type="match status" value="1"/>
</dbReference>
<dbReference type="InterPro" id="IPR039430">
    <property type="entry name" value="Thymidylate_kin-like_dom"/>
</dbReference>
<keyword evidence="4 11" id="KW-0808">Transferase</keyword>
<comment type="caution">
    <text evidence="13">The sequence shown here is derived from an EMBL/GenBank/DDBJ whole genome shotgun (WGS) entry which is preliminary data.</text>
</comment>
<feature type="binding site" evidence="11">
    <location>
        <begin position="10"/>
        <end position="17"/>
    </location>
    <ligand>
        <name>ATP</name>
        <dbReference type="ChEBI" id="CHEBI:30616"/>
    </ligand>
</feature>
<dbReference type="EMBL" id="MFJE01000013">
    <property type="protein sequence ID" value="OGG14567.1"/>
    <property type="molecule type" value="Genomic_DNA"/>
</dbReference>
<dbReference type="GO" id="GO:0006233">
    <property type="term" value="P:dTDP biosynthetic process"/>
    <property type="evidence" value="ECO:0007669"/>
    <property type="project" value="InterPro"/>
</dbReference>
<sequence>MKPFFITFEGVEGSGKSTQVGKLASKLREEKYAIEVVREPGGTRIGELIRHITHDRENVDLTAVSEVYLMAASRAQLVREIIRPAMDNGRLVIADRFIDSSLAYQGYGRNLGEDVVTSINKLALDGVFPDITIFLDITPEEGFKRRNGTEKIDRLDLQQKEFYERVYQGYKKLAEKYKDRYVVVGGNKSIDEVADQIWDRLKVKLQTPNSK</sequence>
<evidence type="ECO:0000313" key="13">
    <source>
        <dbReference type="EMBL" id="OGG14567.1"/>
    </source>
</evidence>
<evidence type="ECO:0000256" key="2">
    <source>
        <dbReference type="ARBA" id="ARBA00012980"/>
    </source>
</evidence>
<dbReference type="Pfam" id="PF02223">
    <property type="entry name" value="Thymidylate_kin"/>
    <property type="match status" value="1"/>
</dbReference>
<comment type="catalytic activity">
    <reaction evidence="9 11">
        <text>dTMP + ATP = dTDP + ADP</text>
        <dbReference type="Rhea" id="RHEA:13517"/>
        <dbReference type="ChEBI" id="CHEBI:30616"/>
        <dbReference type="ChEBI" id="CHEBI:58369"/>
        <dbReference type="ChEBI" id="CHEBI:63528"/>
        <dbReference type="ChEBI" id="CHEBI:456216"/>
        <dbReference type="EC" id="2.7.4.9"/>
    </reaction>
</comment>
<gene>
    <name evidence="11" type="primary">tmk</name>
    <name evidence="13" type="ORF">A2773_02155</name>
</gene>
<comment type="function">
    <text evidence="10 11">Phosphorylation of dTMP to form dTDP in both de novo and salvage pathways of dTTP synthesis.</text>
</comment>
<dbReference type="GO" id="GO:0006227">
    <property type="term" value="P:dUDP biosynthetic process"/>
    <property type="evidence" value="ECO:0007669"/>
    <property type="project" value="TreeGrafter"/>
</dbReference>
<dbReference type="SUPFAM" id="SSF52540">
    <property type="entry name" value="P-loop containing nucleoside triphosphate hydrolases"/>
    <property type="match status" value="1"/>
</dbReference>
<dbReference type="STRING" id="1798375.A2773_02155"/>
<dbReference type="FunFam" id="3.40.50.300:FF:000225">
    <property type="entry name" value="Thymidylate kinase"/>
    <property type="match status" value="1"/>
</dbReference>
<feature type="domain" description="Thymidylate kinase-like" evidence="12">
    <location>
        <begin position="8"/>
        <end position="197"/>
    </location>
</feature>
<evidence type="ECO:0000256" key="1">
    <source>
        <dbReference type="ARBA" id="ARBA00009776"/>
    </source>
</evidence>
<dbReference type="InterPro" id="IPR027417">
    <property type="entry name" value="P-loop_NTPase"/>
</dbReference>
<keyword evidence="5 11" id="KW-0545">Nucleotide biosynthesis</keyword>
<dbReference type="HAMAP" id="MF_00165">
    <property type="entry name" value="Thymidylate_kinase"/>
    <property type="match status" value="1"/>
</dbReference>
<name>A0A1F5ZR46_9BACT</name>
<dbReference type="Gene3D" id="3.40.50.300">
    <property type="entry name" value="P-loop containing nucleotide triphosphate hydrolases"/>
    <property type="match status" value="1"/>
</dbReference>
<evidence type="ECO:0000256" key="10">
    <source>
        <dbReference type="ARBA" id="ARBA00057735"/>
    </source>
</evidence>
<evidence type="ECO:0000256" key="7">
    <source>
        <dbReference type="ARBA" id="ARBA00022777"/>
    </source>
</evidence>
<dbReference type="EC" id="2.7.4.9" evidence="2 11"/>